<evidence type="ECO:0000313" key="4">
    <source>
        <dbReference type="Proteomes" id="UP000185426"/>
    </source>
</evidence>
<evidence type="ECO:0000313" key="3">
    <source>
        <dbReference type="EMBL" id="APT46362.1"/>
    </source>
</evidence>
<dbReference type="InterPro" id="IPR011009">
    <property type="entry name" value="Kinase-like_dom_sf"/>
</dbReference>
<dbReference type="Pfam" id="PF01636">
    <property type="entry name" value="APH"/>
    <property type="match status" value="1"/>
</dbReference>
<comment type="similarity">
    <text evidence="1">Belongs to the pseudomonas-type ThrB family.</text>
</comment>
<dbReference type="AlphaFoldDB" id="A0A1L6ZIR9"/>
<organism evidence="3 4">
    <name type="scientific">Bacillus safensis</name>
    <dbReference type="NCBI Taxonomy" id="561879"/>
    <lineage>
        <taxon>Bacteria</taxon>
        <taxon>Bacillati</taxon>
        <taxon>Bacillota</taxon>
        <taxon>Bacilli</taxon>
        <taxon>Bacillales</taxon>
        <taxon>Bacillaceae</taxon>
        <taxon>Bacillus</taxon>
    </lineage>
</organism>
<evidence type="ECO:0000259" key="2">
    <source>
        <dbReference type="Pfam" id="PF01636"/>
    </source>
</evidence>
<protein>
    <recommendedName>
        <fullName evidence="2">Aminoglycoside phosphotransferase domain-containing protein</fullName>
    </recommendedName>
</protein>
<dbReference type="EMBL" id="CP015607">
    <property type="protein sequence ID" value="APT46362.1"/>
    <property type="molecule type" value="Genomic_DNA"/>
</dbReference>
<dbReference type="SUPFAM" id="SSF56112">
    <property type="entry name" value="Protein kinase-like (PK-like)"/>
    <property type="match status" value="1"/>
</dbReference>
<dbReference type="GO" id="GO:0004413">
    <property type="term" value="F:homoserine kinase activity"/>
    <property type="evidence" value="ECO:0007669"/>
    <property type="project" value="TreeGrafter"/>
</dbReference>
<dbReference type="InterPro" id="IPR050249">
    <property type="entry name" value="Pseudomonas-type_ThrB"/>
</dbReference>
<dbReference type="Gene3D" id="1.10.510.10">
    <property type="entry name" value="Transferase(Phosphotransferase) domain 1"/>
    <property type="match status" value="1"/>
</dbReference>
<accession>A0A1L6ZIR9</accession>
<gene>
    <name evidence="3" type="ORF">BSA145_11070</name>
</gene>
<dbReference type="GO" id="GO:0009088">
    <property type="term" value="P:threonine biosynthetic process"/>
    <property type="evidence" value="ECO:0007669"/>
    <property type="project" value="TreeGrafter"/>
</dbReference>
<feature type="domain" description="Aminoglycoside phosphotransferase" evidence="2">
    <location>
        <begin position="31"/>
        <end position="244"/>
    </location>
</feature>
<dbReference type="Proteomes" id="UP000185426">
    <property type="component" value="Chromosome"/>
</dbReference>
<sequence length="335" mass="39612">MHKEVKARYDEQKVLKKAAHLYDFQLDQVTFLADAENYVYEYKAMNGENYILKITHTIRRSPTYILGEMDWIRFLAHHGISVAKPISSARGKDVETIPDQAGGAFLLRVYEKAPGRKVNEGDWNGKLFEALGSYTGRMHQITKRYQVKDPLYKRQEWYEEEQLKLDQYIPSDQTVVLRRKDELMQKLHQLRISKDVYGLVHADLHHGNFHYHQGEIIAFDFDDIGYHWFINDISILLYNVLWYPVIPYDDKAEFTAEFMSHFLKGYRQENELDDAWLATIPDFLMLRHMLIYGLLHQAFDLQTMTSDQKAMLSCFRKEIEQNTPITPFDFQQLAR</sequence>
<evidence type="ECO:0000256" key="1">
    <source>
        <dbReference type="ARBA" id="ARBA00038240"/>
    </source>
</evidence>
<dbReference type="PANTHER" id="PTHR21064">
    <property type="entry name" value="AMINOGLYCOSIDE PHOSPHOTRANSFERASE DOMAIN-CONTAINING PROTEIN-RELATED"/>
    <property type="match status" value="1"/>
</dbReference>
<reference evidence="3 4" key="1">
    <citation type="submission" date="2016-05" db="EMBL/GenBank/DDBJ databases">
        <title>Complete Genome and Methylome Analysis of Psychrotrophic Bacterial Isolates from Antarctic Lake Untersee.</title>
        <authorList>
            <person name="Fomenkov A."/>
            <person name="Akimov V.N."/>
            <person name="Vasilyeva L.V."/>
            <person name="Andersen D."/>
            <person name="Vincze T."/>
            <person name="Roberts R.J."/>
        </authorList>
    </citation>
    <scope>NUCLEOTIDE SEQUENCE [LARGE SCALE GENOMIC DNA]</scope>
    <source>
        <strain evidence="3 4">U14-5</strain>
    </source>
</reference>
<proteinExistence type="inferred from homology"/>
<dbReference type="Gene3D" id="1.20.1270.170">
    <property type="match status" value="1"/>
</dbReference>
<dbReference type="Gene3D" id="3.30.200.70">
    <property type="match status" value="1"/>
</dbReference>
<dbReference type="PANTHER" id="PTHR21064:SF6">
    <property type="entry name" value="AMINOGLYCOSIDE PHOSPHOTRANSFERASE DOMAIN-CONTAINING PROTEIN"/>
    <property type="match status" value="1"/>
</dbReference>
<dbReference type="RefSeq" id="WP_075622495.1">
    <property type="nucleotide sequence ID" value="NZ_CP015607.1"/>
</dbReference>
<name>A0A1L6ZIR9_BACIA</name>
<dbReference type="InterPro" id="IPR002575">
    <property type="entry name" value="Aminoglycoside_PTrfase"/>
</dbReference>